<evidence type="ECO:0000259" key="8">
    <source>
        <dbReference type="PROSITE" id="PS50011"/>
    </source>
</evidence>
<sequence>MSAVRFEDFEHVKYVGEGAFGLVSVATKLNGNDANQTYALKMLQKKKLASNHNNLKNLYGEIKALKQVNGQYAPKLAYTFQNEHVVCLVMDYVEGCDLYTYMQKVGKLTMKLTKFFSAQLILALDYLNEEYICLRDLKPENIMVAPDGYLKLIDFGFAKRDVKNYLQKMHSFVGTTLYMAPECFNREVGYSRLVDWWALGAIIYEMYFGMVPFDDEDNDELIRKICEEEPYYPPKVNQNIEAIMVCLLMKDVHNRLGSTGLQEFKEYEFYAKFDFDALREKKLKAPFSKPFPKFGGLKEEEIVGWNFEGKKGIKDFKNFDYTAPELIKEKKKGRKRVIEEEEKENLPAKRVRKPKNLSLEGF</sequence>
<dbReference type="InterPro" id="IPR017441">
    <property type="entry name" value="Protein_kinase_ATP_BS"/>
</dbReference>
<protein>
    <submittedName>
        <fullName evidence="9">(pine wood nematode) hypothetical protein</fullName>
    </submittedName>
</protein>
<proteinExistence type="predicted"/>
<evidence type="ECO:0000256" key="1">
    <source>
        <dbReference type="ARBA" id="ARBA00022527"/>
    </source>
</evidence>
<keyword evidence="5 6" id="KW-0067">ATP-binding</keyword>
<reference evidence="9" key="1">
    <citation type="submission" date="2020-09" db="EMBL/GenBank/DDBJ databases">
        <authorList>
            <person name="Kikuchi T."/>
        </authorList>
    </citation>
    <scope>NUCLEOTIDE SEQUENCE</scope>
    <source>
        <strain evidence="9">Ka4C1</strain>
    </source>
</reference>
<dbReference type="AlphaFoldDB" id="A0A7I8WZ17"/>
<feature type="region of interest" description="Disordered" evidence="7">
    <location>
        <begin position="338"/>
        <end position="362"/>
    </location>
</feature>
<dbReference type="EMBL" id="CAJFCV020000002">
    <property type="protein sequence ID" value="CAG9102223.1"/>
    <property type="molecule type" value="Genomic_DNA"/>
</dbReference>
<evidence type="ECO:0000256" key="5">
    <source>
        <dbReference type="ARBA" id="ARBA00022840"/>
    </source>
</evidence>
<accession>A0A7I8WZ17</accession>
<name>A0A7I8WZ17_BURXY</name>
<dbReference type="OrthoDB" id="63267at2759"/>
<evidence type="ECO:0000256" key="4">
    <source>
        <dbReference type="ARBA" id="ARBA00022777"/>
    </source>
</evidence>
<dbReference type="Proteomes" id="UP000582659">
    <property type="component" value="Unassembled WGS sequence"/>
</dbReference>
<dbReference type="EMBL" id="CAJFDI010000002">
    <property type="protein sequence ID" value="CAD5217966.1"/>
    <property type="molecule type" value="Genomic_DNA"/>
</dbReference>
<evidence type="ECO:0000256" key="6">
    <source>
        <dbReference type="PROSITE-ProRule" id="PRU10141"/>
    </source>
</evidence>
<evidence type="ECO:0000256" key="3">
    <source>
        <dbReference type="ARBA" id="ARBA00022741"/>
    </source>
</evidence>
<dbReference type="SMR" id="A0A7I8WZ17"/>
<organism evidence="9 10">
    <name type="scientific">Bursaphelenchus xylophilus</name>
    <name type="common">Pinewood nematode worm</name>
    <name type="synonym">Aphelenchoides xylophilus</name>
    <dbReference type="NCBI Taxonomy" id="6326"/>
    <lineage>
        <taxon>Eukaryota</taxon>
        <taxon>Metazoa</taxon>
        <taxon>Ecdysozoa</taxon>
        <taxon>Nematoda</taxon>
        <taxon>Chromadorea</taxon>
        <taxon>Rhabditida</taxon>
        <taxon>Tylenchina</taxon>
        <taxon>Tylenchomorpha</taxon>
        <taxon>Aphelenchoidea</taxon>
        <taxon>Aphelenchoididae</taxon>
        <taxon>Bursaphelenchus</taxon>
    </lineage>
</organism>
<dbReference type="InterPro" id="IPR011009">
    <property type="entry name" value="Kinase-like_dom_sf"/>
</dbReference>
<dbReference type="PROSITE" id="PS00107">
    <property type="entry name" value="PROTEIN_KINASE_ATP"/>
    <property type="match status" value="1"/>
</dbReference>
<keyword evidence="4" id="KW-0418">Kinase</keyword>
<comment type="caution">
    <text evidence="9">The sequence shown here is derived from an EMBL/GenBank/DDBJ whole genome shotgun (WGS) entry which is preliminary data.</text>
</comment>
<dbReference type="GO" id="GO:0004674">
    <property type="term" value="F:protein serine/threonine kinase activity"/>
    <property type="evidence" value="ECO:0007669"/>
    <property type="project" value="UniProtKB-KW"/>
</dbReference>
<keyword evidence="2" id="KW-0808">Transferase</keyword>
<dbReference type="Pfam" id="PF00069">
    <property type="entry name" value="Pkinase"/>
    <property type="match status" value="1"/>
</dbReference>
<gene>
    <name evidence="9" type="ORF">BXYJ_LOCUS5359</name>
</gene>
<keyword evidence="10" id="KW-1185">Reference proteome</keyword>
<dbReference type="InterPro" id="IPR045270">
    <property type="entry name" value="STKc_AGC"/>
</dbReference>
<dbReference type="PROSITE" id="PS50011">
    <property type="entry name" value="PROTEIN_KINASE_DOM"/>
    <property type="match status" value="1"/>
</dbReference>
<dbReference type="Proteomes" id="UP000659654">
    <property type="component" value="Unassembled WGS sequence"/>
</dbReference>
<dbReference type="SMART" id="SM00220">
    <property type="entry name" value="S_TKc"/>
    <property type="match status" value="1"/>
</dbReference>
<evidence type="ECO:0000256" key="7">
    <source>
        <dbReference type="SAM" id="MobiDB-lite"/>
    </source>
</evidence>
<dbReference type="GO" id="GO:0005524">
    <property type="term" value="F:ATP binding"/>
    <property type="evidence" value="ECO:0007669"/>
    <property type="project" value="UniProtKB-UniRule"/>
</dbReference>
<dbReference type="InterPro" id="IPR000719">
    <property type="entry name" value="Prot_kinase_dom"/>
</dbReference>
<dbReference type="Gene3D" id="3.30.200.20">
    <property type="entry name" value="Phosphorylase Kinase, domain 1"/>
    <property type="match status" value="1"/>
</dbReference>
<dbReference type="Gene3D" id="1.10.510.10">
    <property type="entry name" value="Transferase(Phosphotransferase) domain 1"/>
    <property type="match status" value="1"/>
</dbReference>
<evidence type="ECO:0000256" key="2">
    <source>
        <dbReference type="ARBA" id="ARBA00022679"/>
    </source>
</evidence>
<feature type="binding site" evidence="6">
    <location>
        <position position="41"/>
    </location>
    <ligand>
        <name>ATP</name>
        <dbReference type="ChEBI" id="CHEBI:30616"/>
    </ligand>
</feature>
<dbReference type="CDD" id="cd05123">
    <property type="entry name" value="STKc_AGC"/>
    <property type="match status" value="1"/>
</dbReference>
<feature type="domain" description="Protein kinase" evidence="8">
    <location>
        <begin position="9"/>
        <end position="270"/>
    </location>
</feature>
<evidence type="ECO:0000313" key="10">
    <source>
        <dbReference type="Proteomes" id="UP000659654"/>
    </source>
</evidence>
<keyword evidence="3 6" id="KW-0547">Nucleotide-binding</keyword>
<dbReference type="SUPFAM" id="SSF56112">
    <property type="entry name" value="Protein kinase-like (PK-like)"/>
    <property type="match status" value="1"/>
</dbReference>
<dbReference type="PANTHER" id="PTHR24351">
    <property type="entry name" value="RIBOSOMAL PROTEIN S6 KINASE"/>
    <property type="match status" value="1"/>
</dbReference>
<keyword evidence="1" id="KW-0723">Serine/threonine-protein kinase</keyword>
<evidence type="ECO:0000313" key="9">
    <source>
        <dbReference type="EMBL" id="CAD5217966.1"/>
    </source>
</evidence>